<organism evidence="1 2">
    <name type="scientific">Myodes glareolus</name>
    <name type="common">Bank vole</name>
    <name type="synonym">Clethrionomys glareolus</name>
    <dbReference type="NCBI Taxonomy" id="447135"/>
    <lineage>
        <taxon>Eukaryota</taxon>
        <taxon>Metazoa</taxon>
        <taxon>Chordata</taxon>
        <taxon>Craniata</taxon>
        <taxon>Vertebrata</taxon>
        <taxon>Euteleostomi</taxon>
        <taxon>Mammalia</taxon>
        <taxon>Eutheria</taxon>
        <taxon>Euarchontoglires</taxon>
        <taxon>Glires</taxon>
        <taxon>Rodentia</taxon>
        <taxon>Myomorpha</taxon>
        <taxon>Muroidea</taxon>
        <taxon>Cricetidae</taxon>
        <taxon>Arvicolinae</taxon>
        <taxon>Myodes</taxon>
    </lineage>
</organism>
<accession>A0AAW0I0L8</accession>
<dbReference type="Proteomes" id="UP001488838">
    <property type="component" value="Unassembled WGS sequence"/>
</dbReference>
<dbReference type="EMBL" id="JBBHLL010000255">
    <property type="protein sequence ID" value="KAK7807951.1"/>
    <property type="molecule type" value="Genomic_DNA"/>
</dbReference>
<name>A0AAW0I0L8_MYOGA</name>
<evidence type="ECO:0000313" key="2">
    <source>
        <dbReference type="Proteomes" id="UP001488838"/>
    </source>
</evidence>
<gene>
    <name evidence="1" type="ORF">U0070_000914</name>
</gene>
<comment type="caution">
    <text evidence="1">The sequence shown here is derived from an EMBL/GenBank/DDBJ whole genome shotgun (WGS) entry which is preliminary data.</text>
</comment>
<sequence>MYDKFASGRFLAFVIAQRCPDVPIGNRNDRNSILREGVQRKPLGHPGWDIDGCMICLDKYKGFVCIVTNVASQ</sequence>
<evidence type="ECO:0000313" key="1">
    <source>
        <dbReference type="EMBL" id="KAK7807951.1"/>
    </source>
</evidence>
<keyword evidence="2" id="KW-1185">Reference proteome</keyword>
<protein>
    <submittedName>
        <fullName evidence="1">Uncharacterized protein</fullName>
    </submittedName>
</protein>
<reference evidence="1 2" key="1">
    <citation type="journal article" date="2023" name="bioRxiv">
        <title>Conserved and derived expression patterns and positive selection on dental genes reveal complex evolutionary context of ever-growing rodent molars.</title>
        <authorList>
            <person name="Calamari Z.T."/>
            <person name="Song A."/>
            <person name="Cohen E."/>
            <person name="Akter M."/>
            <person name="Roy R.D."/>
            <person name="Hallikas O."/>
            <person name="Christensen M.M."/>
            <person name="Li P."/>
            <person name="Marangoni P."/>
            <person name="Jernvall J."/>
            <person name="Klein O.D."/>
        </authorList>
    </citation>
    <scope>NUCLEOTIDE SEQUENCE [LARGE SCALE GENOMIC DNA]</scope>
    <source>
        <strain evidence="1">V071</strain>
    </source>
</reference>
<dbReference type="AlphaFoldDB" id="A0AAW0I0L8"/>
<proteinExistence type="predicted"/>